<sequence>MNYTTEMEKALMQSHKMGYAVYSRNHEKRMEVEKNREKDYQKSKQLFAELDRKMNS</sequence>
<dbReference type="Proteomes" id="UP000441585">
    <property type="component" value="Unassembled WGS sequence"/>
</dbReference>
<evidence type="ECO:0000313" key="2">
    <source>
        <dbReference type="Proteomes" id="UP000441585"/>
    </source>
</evidence>
<evidence type="ECO:0000313" key="1">
    <source>
        <dbReference type="EMBL" id="MRX54578.1"/>
    </source>
</evidence>
<dbReference type="Pfam" id="PF26149">
    <property type="entry name" value="YuzK"/>
    <property type="match status" value="1"/>
</dbReference>
<dbReference type="InterPro" id="IPR058676">
    <property type="entry name" value="YuzK"/>
</dbReference>
<dbReference type="RefSeq" id="WP_154318630.1">
    <property type="nucleotide sequence ID" value="NZ_CAJFZX010000015.1"/>
</dbReference>
<organism evidence="1 2">
    <name type="scientific">Metabacillus idriensis</name>
    <dbReference type="NCBI Taxonomy" id="324768"/>
    <lineage>
        <taxon>Bacteria</taxon>
        <taxon>Bacillati</taxon>
        <taxon>Bacillota</taxon>
        <taxon>Bacilli</taxon>
        <taxon>Bacillales</taxon>
        <taxon>Bacillaceae</taxon>
        <taxon>Metabacillus</taxon>
    </lineage>
</organism>
<name>A0A6I2M8Y1_9BACI</name>
<keyword evidence="2" id="KW-1185">Reference proteome</keyword>
<gene>
    <name evidence="1" type="ORF">GJU41_11405</name>
</gene>
<proteinExistence type="predicted"/>
<dbReference type="EMBL" id="WKKF01000002">
    <property type="protein sequence ID" value="MRX54578.1"/>
    <property type="molecule type" value="Genomic_DNA"/>
</dbReference>
<accession>A0A6I2M8Y1</accession>
<comment type="caution">
    <text evidence="1">The sequence shown here is derived from an EMBL/GenBank/DDBJ whole genome shotgun (WGS) entry which is preliminary data.</text>
</comment>
<reference evidence="1 2" key="1">
    <citation type="submission" date="2019-11" db="EMBL/GenBank/DDBJ databases">
        <title>Bacillus idriensis genome.</title>
        <authorList>
            <person name="Konopka E.N."/>
            <person name="Newman J.D."/>
        </authorList>
    </citation>
    <scope>NUCLEOTIDE SEQUENCE [LARGE SCALE GENOMIC DNA]</scope>
    <source>
        <strain evidence="1 2">DSM 19097</strain>
    </source>
</reference>
<dbReference type="AlphaFoldDB" id="A0A6I2M8Y1"/>
<protein>
    <submittedName>
        <fullName evidence="1">Uncharacterized protein</fullName>
    </submittedName>
</protein>